<sequence length="321" mass="33840">MTGFLTTLGSRLAETWLSLLVLPGLLYVTTSAAAGVLGHRRPFALDHLAHRIDALAAEPAAHATGTVVLAAAGVLACSAGASLLAAALGGAVERLWLGDWPRPAARAARALTGRRARRWEAAHQRYRRALADKARLRAAAAPEEAAAPALTPGPATAPGPVAPVPDTAALNEARNRIALAPPSRPTWMGDRIAAADLRVHRVYDLDLASAWPRLWLLLPETGRAEVQHARTALTAAARRAGWAVLYAVPALWWWPAALIAATVLAAAWYRGRQAVSAFAELVEAAVDLHGRELAGALGLGGEGRLTRETGLEITRVLRKGT</sequence>
<feature type="compositionally biased region" description="Low complexity" evidence="1">
    <location>
        <begin position="142"/>
        <end position="154"/>
    </location>
</feature>
<comment type="caution">
    <text evidence="3">The sequence shown here is derived from an EMBL/GenBank/DDBJ whole genome shotgun (WGS) entry which is preliminary data.</text>
</comment>
<dbReference type="RefSeq" id="WP_380895580.1">
    <property type="nucleotide sequence ID" value="NZ_JBHUFU010000001.1"/>
</dbReference>
<gene>
    <name evidence="3" type="ORF">ACFSJS_00885</name>
</gene>
<dbReference type="Proteomes" id="UP001597365">
    <property type="component" value="Unassembled WGS sequence"/>
</dbReference>
<keyword evidence="2" id="KW-0472">Membrane</keyword>
<evidence type="ECO:0000313" key="4">
    <source>
        <dbReference type="Proteomes" id="UP001597365"/>
    </source>
</evidence>
<organism evidence="3 4">
    <name type="scientific">Streptomyces desertarenae</name>
    <dbReference type="NCBI Taxonomy" id="2666184"/>
    <lineage>
        <taxon>Bacteria</taxon>
        <taxon>Bacillati</taxon>
        <taxon>Actinomycetota</taxon>
        <taxon>Actinomycetes</taxon>
        <taxon>Kitasatosporales</taxon>
        <taxon>Streptomycetaceae</taxon>
        <taxon>Streptomyces</taxon>
    </lineage>
</organism>
<accession>A0ABW4PD81</accession>
<reference evidence="4" key="1">
    <citation type="journal article" date="2019" name="Int. J. Syst. Evol. Microbiol.">
        <title>The Global Catalogue of Microorganisms (GCM) 10K type strain sequencing project: providing services to taxonomists for standard genome sequencing and annotation.</title>
        <authorList>
            <consortium name="The Broad Institute Genomics Platform"/>
            <consortium name="The Broad Institute Genome Sequencing Center for Infectious Disease"/>
            <person name="Wu L."/>
            <person name="Ma J."/>
        </authorList>
    </citation>
    <scope>NUCLEOTIDE SEQUENCE [LARGE SCALE GENOMIC DNA]</scope>
    <source>
        <strain evidence="4">CGMCC 4.7455</strain>
    </source>
</reference>
<feature type="transmembrane region" description="Helical" evidence="2">
    <location>
        <begin position="16"/>
        <end position="37"/>
    </location>
</feature>
<feature type="region of interest" description="Disordered" evidence="1">
    <location>
        <begin position="142"/>
        <end position="166"/>
    </location>
</feature>
<keyword evidence="2" id="KW-1133">Transmembrane helix</keyword>
<proteinExistence type="predicted"/>
<protein>
    <recommendedName>
        <fullName evidence="5">Vegetative cell wall protein gp1</fullName>
    </recommendedName>
</protein>
<evidence type="ECO:0008006" key="5">
    <source>
        <dbReference type="Google" id="ProtNLM"/>
    </source>
</evidence>
<evidence type="ECO:0000313" key="3">
    <source>
        <dbReference type="EMBL" id="MFD1828219.1"/>
    </source>
</evidence>
<feature type="transmembrane region" description="Helical" evidence="2">
    <location>
        <begin position="251"/>
        <end position="269"/>
    </location>
</feature>
<name>A0ABW4PD81_9ACTN</name>
<dbReference type="EMBL" id="JBHUFU010000001">
    <property type="protein sequence ID" value="MFD1828219.1"/>
    <property type="molecule type" value="Genomic_DNA"/>
</dbReference>
<evidence type="ECO:0000256" key="2">
    <source>
        <dbReference type="SAM" id="Phobius"/>
    </source>
</evidence>
<keyword evidence="2" id="KW-0812">Transmembrane</keyword>
<keyword evidence="4" id="KW-1185">Reference proteome</keyword>
<evidence type="ECO:0000256" key="1">
    <source>
        <dbReference type="SAM" id="MobiDB-lite"/>
    </source>
</evidence>
<feature type="transmembrane region" description="Helical" evidence="2">
    <location>
        <begin position="67"/>
        <end position="92"/>
    </location>
</feature>